<evidence type="ECO:0000313" key="11">
    <source>
        <dbReference type="Proteomes" id="UP000428260"/>
    </source>
</evidence>
<dbReference type="Gene3D" id="2.40.30.10">
    <property type="entry name" value="Translation factors"/>
    <property type="match status" value="1"/>
</dbReference>
<sequence length="221" mass="25259">MEYKVKIEQKKWLTHDVMQLLLKRPADFSYKEGQAIEATIDSKDYKDAWSPFTLTSLNKDEDLQLTIKVYPKHNGVTLALSKLKEGDSFLITEPWDSFENKGPGVFIAGGTGVTPFIALLRQMEVDGNIGGSTLIFSNKSEKDIFLFDEFKRMLGDNFINVLTREKNEKYLHGRINKRFLKEQFSNFNQPFYLCGPDSFADDIKFHLKELGAGDDLVNVSL</sequence>
<dbReference type="GO" id="GO:0050660">
    <property type="term" value="F:flavin adenine dinucleotide binding"/>
    <property type="evidence" value="ECO:0007669"/>
    <property type="project" value="TreeGrafter"/>
</dbReference>
<dbReference type="KEGG" id="mcos:GM418_00340"/>
<dbReference type="InterPro" id="IPR017938">
    <property type="entry name" value="Riboflavin_synthase-like_b-brl"/>
</dbReference>
<dbReference type="Pfam" id="PF00175">
    <property type="entry name" value="NAD_binding_1"/>
    <property type="match status" value="1"/>
</dbReference>
<dbReference type="EMBL" id="CP046401">
    <property type="protein sequence ID" value="QGY42155.1"/>
    <property type="molecule type" value="Genomic_DNA"/>
</dbReference>
<dbReference type="Gene3D" id="3.40.50.80">
    <property type="entry name" value="Nucleotide-binding domain of ferredoxin-NADP reductase (FNR) module"/>
    <property type="match status" value="1"/>
</dbReference>
<protein>
    <submittedName>
        <fullName evidence="10">Flavodoxin reductase</fullName>
    </submittedName>
</protein>
<dbReference type="InterPro" id="IPR017927">
    <property type="entry name" value="FAD-bd_FR_type"/>
</dbReference>
<keyword evidence="3" id="KW-0001">2Fe-2S</keyword>
<dbReference type="InterPro" id="IPR013112">
    <property type="entry name" value="FAD-bd_8"/>
</dbReference>
<dbReference type="PRINTS" id="PR00371">
    <property type="entry name" value="FPNCR"/>
</dbReference>
<dbReference type="GO" id="GO:0016491">
    <property type="term" value="F:oxidoreductase activity"/>
    <property type="evidence" value="ECO:0007669"/>
    <property type="project" value="UniProtKB-KW"/>
</dbReference>
<dbReference type="Proteomes" id="UP000428260">
    <property type="component" value="Chromosome"/>
</dbReference>
<proteinExistence type="predicted"/>
<keyword evidence="5" id="KW-0274">FAD</keyword>
<dbReference type="GO" id="GO:0051537">
    <property type="term" value="F:2 iron, 2 sulfur cluster binding"/>
    <property type="evidence" value="ECO:0007669"/>
    <property type="project" value="UniProtKB-KW"/>
</dbReference>
<keyword evidence="4" id="KW-0479">Metal-binding</keyword>
<evidence type="ECO:0000256" key="7">
    <source>
        <dbReference type="ARBA" id="ARBA00023004"/>
    </source>
</evidence>
<name>A0A6I6JH04_9BACT</name>
<dbReference type="PROSITE" id="PS51384">
    <property type="entry name" value="FAD_FR"/>
    <property type="match status" value="1"/>
</dbReference>
<keyword evidence="11" id="KW-1185">Reference proteome</keyword>
<dbReference type="PANTHER" id="PTHR47354:SF8">
    <property type="entry name" value="1,2-PHENYLACETYL-COA EPOXIDASE, SUBUNIT E"/>
    <property type="match status" value="1"/>
</dbReference>
<keyword evidence="8" id="KW-0411">Iron-sulfur</keyword>
<dbReference type="InterPro" id="IPR050415">
    <property type="entry name" value="MRET"/>
</dbReference>
<keyword evidence="2" id="KW-0285">Flavoprotein</keyword>
<feature type="domain" description="FAD-binding FR-type" evidence="9">
    <location>
        <begin position="1"/>
        <end position="101"/>
    </location>
</feature>
<dbReference type="RefSeq" id="WP_158862032.1">
    <property type="nucleotide sequence ID" value="NZ_CP046401.1"/>
</dbReference>
<dbReference type="GO" id="GO:0046872">
    <property type="term" value="F:metal ion binding"/>
    <property type="evidence" value="ECO:0007669"/>
    <property type="project" value="UniProtKB-KW"/>
</dbReference>
<dbReference type="PRINTS" id="PR00410">
    <property type="entry name" value="PHEHYDRXLASE"/>
</dbReference>
<evidence type="ECO:0000256" key="3">
    <source>
        <dbReference type="ARBA" id="ARBA00022714"/>
    </source>
</evidence>
<comment type="cofactor">
    <cofactor evidence="1">
        <name>FAD</name>
        <dbReference type="ChEBI" id="CHEBI:57692"/>
    </cofactor>
</comment>
<evidence type="ECO:0000256" key="8">
    <source>
        <dbReference type="ARBA" id="ARBA00023014"/>
    </source>
</evidence>
<gene>
    <name evidence="10" type="ORF">GM418_00340</name>
</gene>
<evidence type="ECO:0000313" key="10">
    <source>
        <dbReference type="EMBL" id="QGY42155.1"/>
    </source>
</evidence>
<evidence type="ECO:0000256" key="1">
    <source>
        <dbReference type="ARBA" id="ARBA00001974"/>
    </source>
</evidence>
<dbReference type="SUPFAM" id="SSF52343">
    <property type="entry name" value="Ferredoxin reductase-like, C-terminal NADP-linked domain"/>
    <property type="match status" value="1"/>
</dbReference>
<dbReference type="SUPFAM" id="SSF63380">
    <property type="entry name" value="Riboflavin synthase domain-like"/>
    <property type="match status" value="1"/>
</dbReference>
<dbReference type="Pfam" id="PF08022">
    <property type="entry name" value="FAD_binding_8"/>
    <property type="match status" value="1"/>
</dbReference>
<dbReference type="AlphaFoldDB" id="A0A6I6JH04"/>
<organism evidence="10 11">
    <name type="scientific">Maribellus comscasis</name>
    <dbReference type="NCBI Taxonomy" id="2681766"/>
    <lineage>
        <taxon>Bacteria</taxon>
        <taxon>Pseudomonadati</taxon>
        <taxon>Bacteroidota</taxon>
        <taxon>Bacteroidia</taxon>
        <taxon>Marinilabiliales</taxon>
        <taxon>Prolixibacteraceae</taxon>
        <taxon>Maribellus</taxon>
    </lineage>
</organism>
<keyword evidence="7" id="KW-0408">Iron</keyword>
<evidence type="ECO:0000259" key="9">
    <source>
        <dbReference type="PROSITE" id="PS51384"/>
    </source>
</evidence>
<evidence type="ECO:0000256" key="6">
    <source>
        <dbReference type="ARBA" id="ARBA00023002"/>
    </source>
</evidence>
<dbReference type="PANTHER" id="PTHR47354">
    <property type="entry name" value="NADH OXIDOREDUCTASE HCR"/>
    <property type="match status" value="1"/>
</dbReference>
<reference evidence="10 11" key="1">
    <citation type="submission" date="2019-11" db="EMBL/GenBank/DDBJ databases">
        <authorList>
            <person name="Zheng R.K."/>
            <person name="Sun C.M."/>
        </authorList>
    </citation>
    <scope>NUCLEOTIDE SEQUENCE [LARGE SCALE GENOMIC DNA]</scope>
    <source>
        <strain evidence="10 11">WC007</strain>
    </source>
</reference>
<dbReference type="InterPro" id="IPR001433">
    <property type="entry name" value="OxRdtase_FAD/NAD-bd"/>
</dbReference>
<dbReference type="InterPro" id="IPR001709">
    <property type="entry name" value="Flavoprot_Pyr_Nucl_cyt_Rdtase"/>
</dbReference>
<keyword evidence="6" id="KW-0560">Oxidoreductase</keyword>
<evidence type="ECO:0000256" key="5">
    <source>
        <dbReference type="ARBA" id="ARBA00022827"/>
    </source>
</evidence>
<evidence type="ECO:0000256" key="4">
    <source>
        <dbReference type="ARBA" id="ARBA00022723"/>
    </source>
</evidence>
<accession>A0A6I6JH04</accession>
<evidence type="ECO:0000256" key="2">
    <source>
        <dbReference type="ARBA" id="ARBA00022630"/>
    </source>
</evidence>
<dbReference type="InterPro" id="IPR039261">
    <property type="entry name" value="FNR_nucleotide-bd"/>
</dbReference>